<evidence type="ECO:0000256" key="1">
    <source>
        <dbReference type="SAM" id="MobiDB-lite"/>
    </source>
</evidence>
<evidence type="ECO:0000313" key="2">
    <source>
        <dbReference type="EMBL" id="GBP03980.1"/>
    </source>
</evidence>
<organism evidence="2 3">
    <name type="scientific">Eumeta variegata</name>
    <name type="common">Bagworm moth</name>
    <name type="synonym">Eumeta japonica</name>
    <dbReference type="NCBI Taxonomy" id="151549"/>
    <lineage>
        <taxon>Eukaryota</taxon>
        <taxon>Metazoa</taxon>
        <taxon>Ecdysozoa</taxon>
        <taxon>Arthropoda</taxon>
        <taxon>Hexapoda</taxon>
        <taxon>Insecta</taxon>
        <taxon>Pterygota</taxon>
        <taxon>Neoptera</taxon>
        <taxon>Endopterygota</taxon>
        <taxon>Lepidoptera</taxon>
        <taxon>Glossata</taxon>
        <taxon>Ditrysia</taxon>
        <taxon>Tineoidea</taxon>
        <taxon>Psychidae</taxon>
        <taxon>Oiketicinae</taxon>
        <taxon>Eumeta</taxon>
    </lineage>
</organism>
<dbReference type="AlphaFoldDB" id="A0A4C1SS00"/>
<evidence type="ECO:0000313" key="3">
    <source>
        <dbReference type="Proteomes" id="UP000299102"/>
    </source>
</evidence>
<accession>A0A4C1SS00</accession>
<dbReference type="Proteomes" id="UP000299102">
    <property type="component" value="Unassembled WGS sequence"/>
</dbReference>
<keyword evidence="3" id="KW-1185">Reference proteome</keyword>
<feature type="region of interest" description="Disordered" evidence="1">
    <location>
        <begin position="1"/>
        <end position="30"/>
    </location>
</feature>
<sequence length="84" mass="8808">MAIDSTTSRRSTARDSRVTCAPPSTGGGARVMAARRRGRAGGAGGAAYASEASGFCEASRPLALCRFPRNVRSTPHTYSKGRLY</sequence>
<reference evidence="2 3" key="1">
    <citation type="journal article" date="2019" name="Commun. Biol.">
        <title>The bagworm genome reveals a unique fibroin gene that provides high tensile strength.</title>
        <authorList>
            <person name="Kono N."/>
            <person name="Nakamura H."/>
            <person name="Ohtoshi R."/>
            <person name="Tomita M."/>
            <person name="Numata K."/>
            <person name="Arakawa K."/>
        </authorList>
    </citation>
    <scope>NUCLEOTIDE SEQUENCE [LARGE SCALE GENOMIC DNA]</scope>
</reference>
<proteinExistence type="predicted"/>
<dbReference type="EMBL" id="BGZK01000012">
    <property type="protein sequence ID" value="GBP03980.1"/>
    <property type="molecule type" value="Genomic_DNA"/>
</dbReference>
<name>A0A4C1SS00_EUMVA</name>
<gene>
    <name evidence="2" type="ORF">EVAR_74762_1</name>
</gene>
<comment type="caution">
    <text evidence="2">The sequence shown here is derived from an EMBL/GenBank/DDBJ whole genome shotgun (WGS) entry which is preliminary data.</text>
</comment>
<protein>
    <submittedName>
        <fullName evidence="2">Uncharacterized protein</fullName>
    </submittedName>
</protein>
<feature type="compositionally biased region" description="Low complexity" evidence="1">
    <location>
        <begin position="1"/>
        <end position="10"/>
    </location>
</feature>